<feature type="coiled-coil region" evidence="1">
    <location>
        <begin position="489"/>
        <end position="569"/>
    </location>
</feature>
<accession>A0ABW1RR34</accession>
<reference evidence="4" key="1">
    <citation type="journal article" date="2019" name="Int. J. Syst. Evol. Microbiol.">
        <title>The Global Catalogue of Microorganisms (GCM) 10K type strain sequencing project: providing services to taxonomists for standard genome sequencing and annotation.</title>
        <authorList>
            <consortium name="The Broad Institute Genomics Platform"/>
            <consortium name="The Broad Institute Genome Sequencing Center for Infectious Disease"/>
            <person name="Wu L."/>
            <person name="Ma J."/>
        </authorList>
    </citation>
    <scope>NUCLEOTIDE SEQUENCE [LARGE SCALE GENOMIC DNA]</scope>
    <source>
        <strain evidence="4">CCM 8924</strain>
    </source>
</reference>
<feature type="region of interest" description="Disordered" evidence="2">
    <location>
        <begin position="194"/>
        <end position="238"/>
    </location>
</feature>
<evidence type="ECO:0000313" key="4">
    <source>
        <dbReference type="Proteomes" id="UP001596158"/>
    </source>
</evidence>
<evidence type="ECO:0000256" key="2">
    <source>
        <dbReference type="SAM" id="MobiDB-lite"/>
    </source>
</evidence>
<sequence>MPWLKTRKRPSIDLGAYRAQIVKSNLDRENPLIKNIIAETGQIAQTWPNLKLDELKALTEKLQQTVVTATGEIVPLGDVSFLTVDPQNPKKVVETGITWEKATVKPDMENFVVETVNQVLNDEQVRLDDDLTYTDLAEALTSFLAASHDLGGFAYQELPELPSEEKYVEAVENNQIIHLLPKRLIVSEAAPVGQQANEQASNDDVRATPTKPEVKSSEAASESVSATSQASSEATPAVVNDEPVKAQFDNSTVTIASLIKAFDVKTSFFKTASIDEQQVVVPESDNYVDVMMARETQEANTFMQQTADKVADAYRETLTQNIADVHEDTQAIDELLATDWQTPVKQQVTQRHTKDYRERLDNSLQALESDYQQAVADEEQRHTQTLAKLEQNLTADKAKTTEKLTADRDQIIQHEIAQIITTQTQYIEQEVQQLRYNQAEFKRHKVIDQIVTGQKEANELLTKAYRQLSSGLEERRQEFMKEHEQALAIRQDSDQAQAEKERLQFANAEVLNLEERHDQLKSVRMDLEGQIGQLQAESSKWQFRAETAQEDLERVKQQLATVNQQYEHRLQSDQVDLAQHQQLAQQARQAKLAKWLHPFKSRQKETEHVSQS</sequence>
<name>A0ABW1RR34_9LACO</name>
<dbReference type="EMBL" id="JBHSSG010000004">
    <property type="protein sequence ID" value="MFC6177890.1"/>
    <property type="molecule type" value="Genomic_DNA"/>
</dbReference>
<organism evidence="3 4">
    <name type="scientific">Weissella sagaensis</name>
    <dbReference type="NCBI Taxonomy" id="2559928"/>
    <lineage>
        <taxon>Bacteria</taxon>
        <taxon>Bacillati</taxon>
        <taxon>Bacillota</taxon>
        <taxon>Bacilli</taxon>
        <taxon>Lactobacillales</taxon>
        <taxon>Lactobacillaceae</taxon>
        <taxon>Weissella</taxon>
    </lineage>
</organism>
<keyword evidence="4" id="KW-1185">Reference proteome</keyword>
<feature type="compositionally biased region" description="Low complexity" evidence="2">
    <location>
        <begin position="217"/>
        <end position="237"/>
    </location>
</feature>
<dbReference type="RefSeq" id="WP_137600844.1">
    <property type="nucleotide sequence ID" value="NZ_BJDT01000008.1"/>
</dbReference>
<keyword evidence="1" id="KW-0175">Coiled coil</keyword>
<comment type="caution">
    <text evidence="3">The sequence shown here is derived from an EMBL/GenBank/DDBJ whole genome shotgun (WGS) entry which is preliminary data.</text>
</comment>
<gene>
    <name evidence="3" type="ORF">ACFQGR_00455</name>
</gene>
<dbReference type="Proteomes" id="UP001596158">
    <property type="component" value="Unassembled WGS sequence"/>
</dbReference>
<evidence type="ECO:0000313" key="3">
    <source>
        <dbReference type="EMBL" id="MFC6177890.1"/>
    </source>
</evidence>
<proteinExistence type="predicted"/>
<protein>
    <submittedName>
        <fullName evidence="3">Uncharacterized protein</fullName>
    </submittedName>
</protein>
<evidence type="ECO:0000256" key="1">
    <source>
        <dbReference type="SAM" id="Coils"/>
    </source>
</evidence>